<comment type="similarity">
    <text evidence="3 10">Belongs to the cytochrome P450 family.</text>
</comment>
<sequence length="510" mass="58332">MDLFTSLAIAFLLCVLYTALRRLKRRLSGVKLLPGPPGYPIIGNLLDVPPKDGYLKFTKWKKTYGPIFELKVLDRTIVVINSHSVAVDLLDKRGAIYSDRPDMHMHDLAGWEWNAASMHHNERWRIRRRLVHQTFQEKKVPQFYALIRKTSLEYAQEMLARPHEFRHHIRRSAAANAIKAIYGIDVAVKDDPYVEIGEEAMHVLDQVVIPGSNIVEFFPFLRHLPEWIPGSPRSTARKLQKYPQAMMNVPYARFKEDLSKARVSPSMMSQCLEILDPDNGLDEQAVKEAGGVAYLGGADTSVASMTNFLRAMVICPEYQRKAQEELDRVIGRERLPDFADQAALPYVEAIIRETYRMYPVVPLGVPHALEEDDIYEGMLVKRRSTVIVNEWAILRDEDTYSNPDTFNPERFLKDGRLDPDVQDPRVTFFGYGRRICPGRHFADATVFLTIAMTLHCFSIKPRMQGGKEVIPSEELVTGLTSLPAPFRCTIEPRFERVASLVDDAYEMRPE</sequence>
<keyword evidence="4 9" id="KW-0349">Heme</keyword>
<reference evidence="11 12" key="1">
    <citation type="journal article" date="2016" name="Mol. Biol. Evol.">
        <title>Comparative Genomics of Early-Diverging Mushroom-Forming Fungi Provides Insights into the Origins of Lignocellulose Decay Capabilities.</title>
        <authorList>
            <person name="Nagy L.G."/>
            <person name="Riley R."/>
            <person name="Tritt A."/>
            <person name="Adam C."/>
            <person name="Daum C."/>
            <person name="Floudas D."/>
            <person name="Sun H."/>
            <person name="Yadav J.S."/>
            <person name="Pangilinan J."/>
            <person name="Larsson K.H."/>
            <person name="Matsuura K."/>
            <person name="Barry K."/>
            <person name="Labutti K."/>
            <person name="Kuo R."/>
            <person name="Ohm R.A."/>
            <person name="Bhattacharya S.S."/>
            <person name="Shirouzu T."/>
            <person name="Yoshinaga Y."/>
            <person name="Martin F.M."/>
            <person name="Grigoriev I.V."/>
            <person name="Hibbett D.S."/>
        </authorList>
    </citation>
    <scope>NUCLEOTIDE SEQUENCE [LARGE SCALE GENOMIC DNA]</scope>
    <source>
        <strain evidence="11 12">HHB12029</strain>
    </source>
</reference>
<comment type="pathway">
    <text evidence="2">Secondary metabolite biosynthesis.</text>
</comment>
<dbReference type="EMBL" id="KV425896">
    <property type="protein sequence ID" value="KZW01067.1"/>
    <property type="molecule type" value="Genomic_DNA"/>
</dbReference>
<evidence type="ECO:0000256" key="6">
    <source>
        <dbReference type="ARBA" id="ARBA00023002"/>
    </source>
</evidence>
<dbReference type="STRING" id="1314781.A0A165NQB3"/>
<protein>
    <submittedName>
        <fullName evidence="11">Cytochrome P450</fullName>
    </submittedName>
</protein>
<keyword evidence="5 9" id="KW-0479">Metal-binding</keyword>
<dbReference type="GO" id="GO:0016705">
    <property type="term" value="F:oxidoreductase activity, acting on paired donors, with incorporation or reduction of molecular oxygen"/>
    <property type="evidence" value="ECO:0007669"/>
    <property type="project" value="InterPro"/>
</dbReference>
<evidence type="ECO:0000313" key="12">
    <source>
        <dbReference type="Proteomes" id="UP000077266"/>
    </source>
</evidence>
<dbReference type="InterPro" id="IPR050364">
    <property type="entry name" value="Cytochrome_P450_fung"/>
</dbReference>
<dbReference type="InterPro" id="IPR017972">
    <property type="entry name" value="Cyt_P450_CS"/>
</dbReference>
<dbReference type="InterPro" id="IPR036396">
    <property type="entry name" value="Cyt_P450_sf"/>
</dbReference>
<dbReference type="AlphaFoldDB" id="A0A165NQB3"/>
<evidence type="ECO:0000256" key="10">
    <source>
        <dbReference type="RuleBase" id="RU000461"/>
    </source>
</evidence>
<evidence type="ECO:0000256" key="5">
    <source>
        <dbReference type="ARBA" id="ARBA00022723"/>
    </source>
</evidence>
<keyword evidence="6 10" id="KW-0560">Oxidoreductase</keyword>
<dbReference type="Proteomes" id="UP000077266">
    <property type="component" value="Unassembled WGS sequence"/>
</dbReference>
<dbReference type="InParanoid" id="A0A165NQB3"/>
<dbReference type="PRINTS" id="PR00385">
    <property type="entry name" value="P450"/>
</dbReference>
<evidence type="ECO:0000256" key="7">
    <source>
        <dbReference type="ARBA" id="ARBA00023004"/>
    </source>
</evidence>
<dbReference type="PRINTS" id="PR00463">
    <property type="entry name" value="EP450I"/>
</dbReference>
<dbReference type="CDD" id="cd11065">
    <property type="entry name" value="CYP64-like"/>
    <property type="match status" value="1"/>
</dbReference>
<keyword evidence="7 9" id="KW-0408">Iron</keyword>
<dbReference type="PANTHER" id="PTHR46300:SF7">
    <property type="entry name" value="P450, PUTATIVE (EUROFUNG)-RELATED"/>
    <property type="match status" value="1"/>
</dbReference>
<dbReference type="Pfam" id="PF00067">
    <property type="entry name" value="p450"/>
    <property type="match status" value="1"/>
</dbReference>
<dbReference type="Gene3D" id="1.10.630.10">
    <property type="entry name" value="Cytochrome P450"/>
    <property type="match status" value="1"/>
</dbReference>
<keyword evidence="12" id="KW-1185">Reference proteome</keyword>
<proteinExistence type="inferred from homology"/>
<dbReference type="InterPro" id="IPR001128">
    <property type="entry name" value="Cyt_P450"/>
</dbReference>
<dbReference type="GO" id="GO:0005506">
    <property type="term" value="F:iron ion binding"/>
    <property type="evidence" value="ECO:0007669"/>
    <property type="project" value="InterPro"/>
</dbReference>
<evidence type="ECO:0000256" key="9">
    <source>
        <dbReference type="PIRSR" id="PIRSR602401-1"/>
    </source>
</evidence>
<gene>
    <name evidence="11" type="ORF">EXIGLDRAFT_761079</name>
</gene>
<dbReference type="OrthoDB" id="2789670at2759"/>
<comment type="cofactor">
    <cofactor evidence="1 9">
        <name>heme</name>
        <dbReference type="ChEBI" id="CHEBI:30413"/>
    </cofactor>
</comment>
<dbReference type="PROSITE" id="PS00086">
    <property type="entry name" value="CYTOCHROME_P450"/>
    <property type="match status" value="1"/>
</dbReference>
<evidence type="ECO:0000313" key="11">
    <source>
        <dbReference type="EMBL" id="KZW01067.1"/>
    </source>
</evidence>
<feature type="binding site" description="axial binding residue" evidence="9">
    <location>
        <position position="436"/>
    </location>
    <ligand>
        <name>heme</name>
        <dbReference type="ChEBI" id="CHEBI:30413"/>
    </ligand>
    <ligandPart>
        <name>Fe</name>
        <dbReference type="ChEBI" id="CHEBI:18248"/>
    </ligandPart>
</feature>
<accession>A0A165NQB3</accession>
<dbReference type="PANTHER" id="PTHR46300">
    <property type="entry name" value="P450, PUTATIVE (EUROFUNG)-RELATED-RELATED"/>
    <property type="match status" value="1"/>
</dbReference>
<dbReference type="InterPro" id="IPR002401">
    <property type="entry name" value="Cyt_P450_E_grp-I"/>
</dbReference>
<dbReference type="SUPFAM" id="SSF48264">
    <property type="entry name" value="Cytochrome P450"/>
    <property type="match status" value="1"/>
</dbReference>
<evidence type="ECO:0000256" key="4">
    <source>
        <dbReference type="ARBA" id="ARBA00022617"/>
    </source>
</evidence>
<evidence type="ECO:0000256" key="8">
    <source>
        <dbReference type="ARBA" id="ARBA00023033"/>
    </source>
</evidence>
<evidence type="ECO:0000256" key="1">
    <source>
        <dbReference type="ARBA" id="ARBA00001971"/>
    </source>
</evidence>
<dbReference type="GO" id="GO:0020037">
    <property type="term" value="F:heme binding"/>
    <property type="evidence" value="ECO:0007669"/>
    <property type="project" value="InterPro"/>
</dbReference>
<organism evidence="11 12">
    <name type="scientific">Exidia glandulosa HHB12029</name>
    <dbReference type="NCBI Taxonomy" id="1314781"/>
    <lineage>
        <taxon>Eukaryota</taxon>
        <taxon>Fungi</taxon>
        <taxon>Dikarya</taxon>
        <taxon>Basidiomycota</taxon>
        <taxon>Agaricomycotina</taxon>
        <taxon>Agaricomycetes</taxon>
        <taxon>Auriculariales</taxon>
        <taxon>Exidiaceae</taxon>
        <taxon>Exidia</taxon>
    </lineage>
</organism>
<name>A0A165NQB3_EXIGL</name>
<dbReference type="GO" id="GO:0004497">
    <property type="term" value="F:monooxygenase activity"/>
    <property type="evidence" value="ECO:0007669"/>
    <property type="project" value="UniProtKB-KW"/>
</dbReference>
<keyword evidence="8 10" id="KW-0503">Monooxygenase</keyword>
<evidence type="ECO:0000256" key="3">
    <source>
        <dbReference type="ARBA" id="ARBA00010617"/>
    </source>
</evidence>
<evidence type="ECO:0000256" key="2">
    <source>
        <dbReference type="ARBA" id="ARBA00005179"/>
    </source>
</evidence>